<evidence type="ECO:0000313" key="5">
    <source>
        <dbReference type="EMBL" id="HJC65771.1"/>
    </source>
</evidence>
<evidence type="ECO:0000256" key="3">
    <source>
        <dbReference type="ARBA" id="ARBA00023085"/>
    </source>
</evidence>
<reference evidence="5" key="1">
    <citation type="journal article" date="2021" name="PeerJ">
        <title>Extensive microbial diversity within the chicken gut microbiome revealed by metagenomics and culture.</title>
        <authorList>
            <person name="Gilroy R."/>
            <person name="Ravi A."/>
            <person name="Getino M."/>
            <person name="Pursley I."/>
            <person name="Horton D.L."/>
            <person name="Alikhan N.F."/>
            <person name="Baker D."/>
            <person name="Gharbi K."/>
            <person name="Hall N."/>
            <person name="Watson M."/>
            <person name="Adriaenssens E.M."/>
            <person name="Foster-Nyarko E."/>
            <person name="Jarju S."/>
            <person name="Secka A."/>
            <person name="Antonio M."/>
            <person name="Oren A."/>
            <person name="Chaudhuri R.R."/>
            <person name="La Ragione R."/>
            <person name="Hildebrand F."/>
            <person name="Pallen M.J."/>
        </authorList>
    </citation>
    <scope>NUCLEOTIDE SEQUENCE</scope>
    <source>
        <strain evidence="5">CHK198-12963</strain>
    </source>
</reference>
<dbReference type="PANTHER" id="PTHR31321">
    <property type="entry name" value="ACYL-COA THIOESTER HYDROLASE YBHC-RELATED"/>
    <property type="match status" value="1"/>
</dbReference>
<evidence type="ECO:0000256" key="2">
    <source>
        <dbReference type="ARBA" id="ARBA00022801"/>
    </source>
</evidence>
<evidence type="ECO:0000313" key="6">
    <source>
        <dbReference type="Proteomes" id="UP000823863"/>
    </source>
</evidence>
<dbReference type="GO" id="GO:0009279">
    <property type="term" value="C:cell outer membrane"/>
    <property type="evidence" value="ECO:0007669"/>
    <property type="project" value="TreeGrafter"/>
</dbReference>
<feature type="domain" description="Pectinesterase catalytic" evidence="4">
    <location>
        <begin position="125"/>
        <end position="260"/>
    </location>
</feature>
<gene>
    <name evidence="5" type="ORF">H9931_03490</name>
</gene>
<dbReference type="Gene3D" id="2.160.20.10">
    <property type="entry name" value="Single-stranded right-handed beta-helix, Pectin lyase-like"/>
    <property type="match status" value="1"/>
</dbReference>
<dbReference type="InterPro" id="IPR000070">
    <property type="entry name" value="Pectinesterase_cat"/>
</dbReference>
<dbReference type="PANTHER" id="PTHR31321:SF57">
    <property type="entry name" value="PECTINESTERASE 53-RELATED"/>
    <property type="match status" value="1"/>
</dbReference>
<protein>
    <submittedName>
        <fullName evidence="5">Pectin methylesterase</fullName>
    </submittedName>
</protein>
<accession>A0A9D2TE37</accession>
<dbReference type="InterPro" id="IPR011050">
    <property type="entry name" value="Pectin_lyase_fold/virulence"/>
</dbReference>
<feature type="domain" description="Pectinesterase catalytic" evidence="4">
    <location>
        <begin position="37"/>
        <end position="99"/>
    </location>
</feature>
<reference evidence="5" key="2">
    <citation type="submission" date="2021-04" db="EMBL/GenBank/DDBJ databases">
        <authorList>
            <person name="Gilroy R."/>
        </authorList>
    </citation>
    <scope>NUCLEOTIDE SEQUENCE</scope>
    <source>
        <strain evidence="5">CHK198-12963</strain>
    </source>
</reference>
<comment type="similarity">
    <text evidence="1">Belongs to the pectinesterase family.</text>
</comment>
<name>A0A9D2TE37_9FIRM</name>
<dbReference type="GO" id="GO:0030599">
    <property type="term" value="F:pectinesterase activity"/>
    <property type="evidence" value="ECO:0007669"/>
    <property type="project" value="InterPro"/>
</dbReference>
<dbReference type="GO" id="GO:0042545">
    <property type="term" value="P:cell wall modification"/>
    <property type="evidence" value="ECO:0007669"/>
    <property type="project" value="InterPro"/>
</dbReference>
<evidence type="ECO:0000259" key="4">
    <source>
        <dbReference type="Pfam" id="PF01095"/>
    </source>
</evidence>
<organism evidence="5 6">
    <name type="scientific">Candidatus Enterocloster excrementigallinarum</name>
    <dbReference type="NCBI Taxonomy" id="2838558"/>
    <lineage>
        <taxon>Bacteria</taxon>
        <taxon>Bacillati</taxon>
        <taxon>Bacillota</taxon>
        <taxon>Clostridia</taxon>
        <taxon>Lachnospirales</taxon>
        <taxon>Lachnospiraceae</taxon>
        <taxon>Enterocloster</taxon>
    </lineage>
</organism>
<dbReference type="EMBL" id="DWWB01000015">
    <property type="protein sequence ID" value="HJC65771.1"/>
    <property type="molecule type" value="Genomic_DNA"/>
</dbReference>
<sequence>MTEQRDGQFYVKEDGTVLDGGKFESGLYARKLHEDGRPYGTFRTYALLVTGNQVVLRNLTIANTSGPGAKVGQAIALYGDGDELQIENCRILGHQDTLFLAPLPPAEIQKDGFLGPGQFTERKRRRVYVKNCLIEGGVDFVFGGAEAFFEDCEFRSVEPGYVFAPCTPEGQEEGFVCLNCRFTSVLSLEAESCYLGRPWRDFAKVRLENCYLGAHIKKEGWHDWNKPLARERSRFVENGSYGPGAEKARRPEWVEFHPLEDWKGEQTS</sequence>
<keyword evidence="3" id="KW-0063">Aspartyl esterase</keyword>
<dbReference type="SUPFAM" id="SSF51126">
    <property type="entry name" value="Pectin lyase-like"/>
    <property type="match status" value="1"/>
</dbReference>
<comment type="caution">
    <text evidence="5">The sequence shown here is derived from an EMBL/GenBank/DDBJ whole genome shotgun (WGS) entry which is preliminary data.</text>
</comment>
<dbReference type="Pfam" id="PF01095">
    <property type="entry name" value="Pectinesterase"/>
    <property type="match status" value="2"/>
</dbReference>
<keyword evidence="2" id="KW-0378">Hydrolase</keyword>
<dbReference type="Proteomes" id="UP000823863">
    <property type="component" value="Unassembled WGS sequence"/>
</dbReference>
<dbReference type="AlphaFoldDB" id="A0A9D2TE37"/>
<proteinExistence type="inferred from homology"/>
<dbReference type="InterPro" id="IPR012334">
    <property type="entry name" value="Pectin_lyas_fold"/>
</dbReference>
<evidence type="ECO:0000256" key="1">
    <source>
        <dbReference type="ARBA" id="ARBA00008891"/>
    </source>
</evidence>